<keyword evidence="3" id="KW-1185">Reference proteome</keyword>
<dbReference type="Proteomes" id="UP000315750">
    <property type="component" value="Chromosome"/>
</dbReference>
<sequence precursor="true">MSSRQFATGLLLLVIGVLATPATASSLHPSLPKDELPELSLETSLWLVNACAYRYVLGWESAYVDYCIEHGKYDDFRGDLDTPLLGGPCHFKRMAFQARGRSHAKISLRCVTPMVGSRQVMQTTSIAFAILGVSEGESATDLFWP</sequence>
<evidence type="ECO:0000313" key="3">
    <source>
        <dbReference type="Proteomes" id="UP000315750"/>
    </source>
</evidence>
<reference evidence="2 3" key="1">
    <citation type="submission" date="2019-02" db="EMBL/GenBank/DDBJ databases">
        <title>Deep-cultivation of Planctomycetes and their phenomic and genomic characterization uncovers novel biology.</title>
        <authorList>
            <person name="Wiegand S."/>
            <person name="Jogler M."/>
            <person name="Boedeker C."/>
            <person name="Pinto D."/>
            <person name="Vollmers J."/>
            <person name="Rivas-Marin E."/>
            <person name="Kohn T."/>
            <person name="Peeters S.H."/>
            <person name="Heuer A."/>
            <person name="Rast P."/>
            <person name="Oberbeckmann S."/>
            <person name="Bunk B."/>
            <person name="Jeske O."/>
            <person name="Meyerdierks A."/>
            <person name="Storesund J.E."/>
            <person name="Kallscheuer N."/>
            <person name="Luecker S."/>
            <person name="Lage O.M."/>
            <person name="Pohl T."/>
            <person name="Merkel B.J."/>
            <person name="Hornburger P."/>
            <person name="Mueller R.-W."/>
            <person name="Bruemmer F."/>
            <person name="Labrenz M."/>
            <person name="Spormann A.M."/>
            <person name="Op den Camp H."/>
            <person name="Overmann J."/>
            <person name="Amann R."/>
            <person name="Jetten M.S.M."/>
            <person name="Mascher T."/>
            <person name="Medema M.H."/>
            <person name="Devos D.P."/>
            <person name="Kaster A.-K."/>
            <person name="Ovreas L."/>
            <person name="Rohde M."/>
            <person name="Galperin M.Y."/>
            <person name="Jogler C."/>
        </authorList>
    </citation>
    <scope>NUCLEOTIDE SEQUENCE [LARGE SCALE GENOMIC DNA]</scope>
    <source>
        <strain evidence="2 3">Pan181</strain>
    </source>
</reference>
<proteinExistence type="predicted"/>
<feature type="signal peptide" evidence="1">
    <location>
        <begin position="1"/>
        <end position="24"/>
    </location>
</feature>
<dbReference type="KEGG" id="amuc:Pan181_21800"/>
<evidence type="ECO:0000313" key="2">
    <source>
        <dbReference type="EMBL" id="QDU55978.1"/>
    </source>
</evidence>
<feature type="chain" id="PRO_5022219341" evidence="1">
    <location>
        <begin position="25"/>
        <end position="145"/>
    </location>
</feature>
<keyword evidence="1" id="KW-0732">Signal</keyword>
<accession>A0A518AMN1</accession>
<dbReference type="AlphaFoldDB" id="A0A518AMN1"/>
<organism evidence="2 3">
    <name type="scientific">Aeoliella mucimassa</name>
    <dbReference type="NCBI Taxonomy" id="2527972"/>
    <lineage>
        <taxon>Bacteria</taxon>
        <taxon>Pseudomonadati</taxon>
        <taxon>Planctomycetota</taxon>
        <taxon>Planctomycetia</taxon>
        <taxon>Pirellulales</taxon>
        <taxon>Lacipirellulaceae</taxon>
        <taxon>Aeoliella</taxon>
    </lineage>
</organism>
<name>A0A518AMN1_9BACT</name>
<protein>
    <submittedName>
        <fullName evidence="2">Uncharacterized protein</fullName>
    </submittedName>
</protein>
<gene>
    <name evidence="2" type="ORF">Pan181_21800</name>
</gene>
<dbReference type="EMBL" id="CP036278">
    <property type="protein sequence ID" value="QDU55978.1"/>
    <property type="molecule type" value="Genomic_DNA"/>
</dbReference>
<evidence type="ECO:0000256" key="1">
    <source>
        <dbReference type="SAM" id="SignalP"/>
    </source>
</evidence>